<evidence type="ECO:0000313" key="8">
    <source>
        <dbReference type="EMBL" id="ETR67720.1"/>
    </source>
</evidence>
<reference evidence="9" key="1">
    <citation type="submission" date="2012-11" db="EMBL/GenBank/DDBJ databases">
        <authorList>
            <person name="Lucero-Rivera Y.E."/>
            <person name="Tovar-Ramirez D."/>
        </authorList>
    </citation>
    <scope>NUCLEOTIDE SEQUENCE [LARGE SCALE GENOMIC DNA]</scope>
    <source>
        <strain evidence="9">Araruama</strain>
    </source>
</reference>
<dbReference type="InterPro" id="IPR030802">
    <property type="entry name" value="Permease_MalE"/>
</dbReference>
<proteinExistence type="inferred from homology"/>
<evidence type="ECO:0000256" key="6">
    <source>
        <dbReference type="ARBA" id="ARBA00023136"/>
    </source>
</evidence>
<organism evidence="8 9">
    <name type="scientific">Candidatus Magnetoglobus multicellularis str. Araruama</name>
    <dbReference type="NCBI Taxonomy" id="890399"/>
    <lineage>
        <taxon>Bacteria</taxon>
        <taxon>Pseudomonadati</taxon>
        <taxon>Thermodesulfobacteriota</taxon>
        <taxon>Desulfobacteria</taxon>
        <taxon>Desulfobacterales</taxon>
        <taxon>Desulfobacteraceae</taxon>
        <taxon>Candidatus Magnetoglobus</taxon>
    </lineage>
</organism>
<dbReference type="NCBIfam" id="TIGR00056">
    <property type="entry name" value="MlaE family lipid ABC transporter permease subunit"/>
    <property type="match status" value="1"/>
</dbReference>
<keyword evidence="4 7" id="KW-0812">Transmembrane</keyword>
<comment type="caution">
    <text evidence="8">The sequence shown here is derived from an EMBL/GenBank/DDBJ whole genome shotgun (WGS) entry which is preliminary data.</text>
</comment>
<evidence type="ECO:0000256" key="7">
    <source>
        <dbReference type="RuleBase" id="RU362044"/>
    </source>
</evidence>
<evidence type="ECO:0000256" key="4">
    <source>
        <dbReference type="ARBA" id="ARBA00022692"/>
    </source>
</evidence>
<evidence type="ECO:0000256" key="3">
    <source>
        <dbReference type="ARBA" id="ARBA00022448"/>
    </source>
</evidence>
<feature type="transmembrane region" description="Helical" evidence="7">
    <location>
        <begin position="7"/>
        <end position="28"/>
    </location>
</feature>
<dbReference type="PANTHER" id="PTHR30188:SF4">
    <property type="entry name" value="PROTEIN TRIGALACTOSYLDIACYLGLYCEROL 1, CHLOROPLASTIC"/>
    <property type="match status" value="1"/>
</dbReference>
<evidence type="ECO:0000256" key="5">
    <source>
        <dbReference type="ARBA" id="ARBA00022989"/>
    </source>
</evidence>
<dbReference type="EMBL" id="ATBP01001244">
    <property type="protein sequence ID" value="ETR67720.1"/>
    <property type="molecule type" value="Genomic_DNA"/>
</dbReference>
<feature type="transmembrane region" description="Helical" evidence="7">
    <location>
        <begin position="48"/>
        <end position="68"/>
    </location>
</feature>
<dbReference type="PANTHER" id="PTHR30188">
    <property type="entry name" value="ABC TRANSPORTER PERMEASE PROTEIN-RELATED"/>
    <property type="match status" value="1"/>
</dbReference>
<dbReference type="Proteomes" id="UP000189670">
    <property type="component" value="Unassembled WGS sequence"/>
</dbReference>
<keyword evidence="3" id="KW-0813">Transport</keyword>
<comment type="subcellular location">
    <subcellularLocation>
        <location evidence="1">Membrane</location>
        <topology evidence="1">Multi-pass membrane protein</topology>
    </subcellularLocation>
</comment>
<evidence type="ECO:0000313" key="9">
    <source>
        <dbReference type="Proteomes" id="UP000189670"/>
    </source>
</evidence>
<name>A0A1V1NYR2_9BACT</name>
<keyword evidence="6 7" id="KW-0472">Membrane</keyword>
<evidence type="ECO:0000256" key="1">
    <source>
        <dbReference type="ARBA" id="ARBA00004141"/>
    </source>
</evidence>
<dbReference type="GO" id="GO:0043190">
    <property type="term" value="C:ATP-binding cassette (ABC) transporter complex"/>
    <property type="evidence" value="ECO:0007669"/>
    <property type="project" value="InterPro"/>
</dbReference>
<dbReference type="GO" id="GO:0005548">
    <property type="term" value="F:phospholipid transporter activity"/>
    <property type="evidence" value="ECO:0007669"/>
    <property type="project" value="TreeGrafter"/>
</dbReference>
<gene>
    <name evidence="8" type="ORF">OMM_11291</name>
</gene>
<dbReference type="AlphaFoldDB" id="A0A1V1NYR2"/>
<sequence>KLIHQIYFIGVKSISVVCLTALFTGMVLGLQGYYTLVQFGSEGLLGSAVAISLIRELGPVLTAIMIIGRAGSSMAAEMGIMRISDQIDALTTMDIHPKRFLISPKIGASLVCFPLLTAIFDVVGICGGYLSGVILLGINPALYIKGMEYNVVMNDVTGGFIKSVVFAVIVSTICLYQGYYTHHRADGFGAKGVSLSTTAAVVISCVTVLIADYVLTSFLL</sequence>
<feature type="transmembrane region" description="Helical" evidence="7">
    <location>
        <begin position="159"/>
        <end position="180"/>
    </location>
</feature>
<feature type="non-terminal residue" evidence="8">
    <location>
        <position position="1"/>
    </location>
</feature>
<keyword evidence="5 7" id="KW-1133">Transmembrane helix</keyword>
<accession>A0A1V1NYR2</accession>
<evidence type="ECO:0000256" key="2">
    <source>
        <dbReference type="ARBA" id="ARBA00007556"/>
    </source>
</evidence>
<dbReference type="InterPro" id="IPR003453">
    <property type="entry name" value="ABC_MlaE_roteobac"/>
</dbReference>
<feature type="transmembrane region" description="Helical" evidence="7">
    <location>
        <begin position="106"/>
        <end position="139"/>
    </location>
</feature>
<comment type="similarity">
    <text evidence="2 7">Belongs to the MlaE permease family.</text>
</comment>
<dbReference type="Pfam" id="PF02405">
    <property type="entry name" value="MlaE"/>
    <property type="match status" value="1"/>
</dbReference>
<feature type="transmembrane region" description="Helical" evidence="7">
    <location>
        <begin position="192"/>
        <end position="215"/>
    </location>
</feature>
<protein>
    <submittedName>
        <fullName evidence="8">ABC transport system permease protein</fullName>
    </submittedName>
</protein>